<protein>
    <submittedName>
        <fullName evidence="1">Uncharacterized protein</fullName>
    </submittedName>
</protein>
<dbReference type="RefSeq" id="YP_003969560.1">
    <property type="nucleotide sequence ID" value="NC_014636.1"/>
</dbReference>
<evidence type="ECO:0000313" key="2">
    <source>
        <dbReference type="Proteomes" id="UP000002236"/>
    </source>
</evidence>
<keyword evidence="2" id="KW-1185">Reference proteome</keyword>
<dbReference type="EMBL" id="HM452126">
    <property type="protein sequence ID" value="ADM80114.1"/>
    <property type="molecule type" value="Genomic_DNA"/>
</dbReference>
<dbReference type="GeneID" id="9861678"/>
<proteinExistence type="predicted"/>
<dbReference type="Proteomes" id="UP000002236">
    <property type="component" value="Segment"/>
</dbReference>
<name>E1A225_9CAUD</name>
<dbReference type="KEGG" id="vg:9861678"/>
<organism evidence="1 2">
    <name type="scientific">Aeromonas phage phiAS5</name>
    <dbReference type="NCBI Taxonomy" id="879630"/>
    <lineage>
        <taxon>Viruses</taxon>
        <taxon>Duplodnaviria</taxon>
        <taxon>Heunggongvirae</taxon>
        <taxon>Uroviricota</taxon>
        <taxon>Caudoviricetes</taxon>
        <taxon>Pantevenvirales</taxon>
        <taxon>Straboviridae</taxon>
        <taxon>Chrysonvirus</taxon>
        <taxon>Chrysonvirus as5</taxon>
    </lineage>
</organism>
<dbReference type="OrthoDB" id="21898at10239"/>
<reference evidence="1 2" key="1">
    <citation type="journal article" date="2012" name="Vet. Microbiol.">
        <title>Complete genome sequence and characterization of a broad-host range T4-like bacteriophage phiAS5 infecting Aeromonas salmonicida subsp. salmonicida.</title>
        <authorList>
            <person name="Kim J.H."/>
            <person name="Son J.S."/>
            <person name="Choi Y.J."/>
            <person name="Choresca C.H.Jr."/>
            <person name="Shin S.P."/>
            <person name="Han J.E."/>
            <person name="Jun J.W."/>
            <person name="Park S.C."/>
        </authorList>
    </citation>
    <scope>NUCLEOTIDE SEQUENCE [LARGE SCALE GENOMIC DNA]</scope>
</reference>
<evidence type="ECO:0000313" key="1">
    <source>
        <dbReference type="EMBL" id="ADM80114.1"/>
    </source>
</evidence>
<accession>E1A225</accession>
<gene>
    <name evidence="1" type="ORF">phiAS5_ORF0271</name>
</gene>
<sequence length="134" mass="15808">MIVENFRPVDYLCKVGEVTRDYAEVTKEVYEKVKAMAKDHDITCLCSPPIEYLYSHDMKDPDCEILGKAFLYQSERRPPMENEPNKYLIMQDQPKPYKLVTVMNKGLTREQRAEYKERVNSGYYKLENLKNVLS</sequence>